<protein>
    <recommendedName>
        <fullName evidence="4">Secreted protein</fullName>
    </recommendedName>
</protein>
<gene>
    <name evidence="2" type="ORF">KP509_19G027400</name>
</gene>
<evidence type="ECO:0000313" key="3">
    <source>
        <dbReference type="Proteomes" id="UP000825935"/>
    </source>
</evidence>
<evidence type="ECO:0008006" key="4">
    <source>
        <dbReference type="Google" id="ProtNLM"/>
    </source>
</evidence>
<organism evidence="2 3">
    <name type="scientific">Ceratopteris richardii</name>
    <name type="common">Triangle waterfern</name>
    <dbReference type="NCBI Taxonomy" id="49495"/>
    <lineage>
        <taxon>Eukaryota</taxon>
        <taxon>Viridiplantae</taxon>
        <taxon>Streptophyta</taxon>
        <taxon>Embryophyta</taxon>
        <taxon>Tracheophyta</taxon>
        <taxon>Polypodiopsida</taxon>
        <taxon>Polypodiidae</taxon>
        <taxon>Polypodiales</taxon>
        <taxon>Pteridineae</taxon>
        <taxon>Pteridaceae</taxon>
        <taxon>Parkerioideae</taxon>
        <taxon>Ceratopteris</taxon>
    </lineage>
</organism>
<sequence length="66" mass="7599">MDFASTLLAAVIHSFSLVQTLKCRYTDGFSTKSRQHEYTCYCSAVLAENCSTFMPYRNKREHILGR</sequence>
<feature type="signal peptide" evidence="1">
    <location>
        <begin position="1"/>
        <end position="20"/>
    </location>
</feature>
<accession>A0A8T2SKT4</accession>
<comment type="caution">
    <text evidence="2">The sequence shown here is derived from an EMBL/GenBank/DDBJ whole genome shotgun (WGS) entry which is preliminary data.</text>
</comment>
<dbReference type="Proteomes" id="UP000825935">
    <property type="component" value="Chromosome 19"/>
</dbReference>
<name>A0A8T2SKT4_CERRI</name>
<dbReference type="AlphaFoldDB" id="A0A8T2SKT4"/>
<proteinExistence type="predicted"/>
<feature type="chain" id="PRO_5035791501" description="Secreted protein" evidence="1">
    <location>
        <begin position="21"/>
        <end position="66"/>
    </location>
</feature>
<keyword evidence="3" id="KW-1185">Reference proteome</keyword>
<keyword evidence="1" id="KW-0732">Signal</keyword>
<reference evidence="2" key="1">
    <citation type="submission" date="2021-08" db="EMBL/GenBank/DDBJ databases">
        <title>WGS assembly of Ceratopteris richardii.</title>
        <authorList>
            <person name="Marchant D.B."/>
            <person name="Chen G."/>
            <person name="Jenkins J."/>
            <person name="Shu S."/>
            <person name="Leebens-Mack J."/>
            <person name="Grimwood J."/>
            <person name="Schmutz J."/>
            <person name="Soltis P."/>
            <person name="Soltis D."/>
            <person name="Chen Z.-H."/>
        </authorList>
    </citation>
    <scope>NUCLEOTIDE SEQUENCE</scope>
    <source>
        <strain evidence="2">Whitten #5841</strain>
        <tissue evidence="2">Leaf</tissue>
    </source>
</reference>
<dbReference type="EMBL" id="CM035424">
    <property type="protein sequence ID" value="KAH7352062.1"/>
    <property type="molecule type" value="Genomic_DNA"/>
</dbReference>
<evidence type="ECO:0000313" key="2">
    <source>
        <dbReference type="EMBL" id="KAH7352062.1"/>
    </source>
</evidence>
<evidence type="ECO:0000256" key="1">
    <source>
        <dbReference type="SAM" id="SignalP"/>
    </source>
</evidence>